<dbReference type="EC" id="3.4.16.4" evidence="2"/>
<dbReference type="GO" id="GO:0009002">
    <property type="term" value="F:serine-type D-Ala-D-Ala carboxypeptidase activity"/>
    <property type="evidence" value="ECO:0007669"/>
    <property type="project" value="UniProtKB-EC"/>
</dbReference>
<keyword evidence="2" id="KW-0645">Protease</keyword>
<proteinExistence type="predicted"/>
<sequence length="476" mass="52560">MNKLSKIAVATLASVNMVGAGVITPSLLGQAVSVQASSSYKKVASRNIKKTAYHRKSSTGTVWNASHTKALHYLKNYSKTTWNVTKQITLKHNGKKTNYFYVKDSKNSKINGYVYTGYVTKGAYKAPGYTVTYNHKYGKVQYHRASSKSVSVWNTGHKKAVHNLKNYPTTTWYVDQTITWKSPKGAKSNYYHVIDKNNSKVNGYVWHGYVTKGAYVKPAKTTIIKPSVAADKNSIKLPAGYYSALAKYAKDADAGKSTTNDAKAIDKFAKTGSAQTYKQSSSDQAVKIDDVNKLSSTIQLQLTQFAAQLINNIRKQAGNPGVTVSKGAIDFASAVNKGYMADNWNLMEKSAHDVPAIQKAAKSFGLNADEQYYENLSVLESTNKSEYNTLADLKGGIYQSMLIFLFKDAGSSYGHAQSIAGCHTEKKTYFGFAAQHFTDGDRYAYQTHYELIPNDPFYITTPSKFNTKTTYAIPSN</sequence>
<evidence type="ECO:0000313" key="4">
    <source>
        <dbReference type="Proteomes" id="UP000076244"/>
    </source>
</evidence>
<keyword evidence="2" id="KW-0378">Hydrolase</keyword>
<keyword evidence="1" id="KW-0732">Signal</keyword>
<dbReference type="Proteomes" id="UP000076405">
    <property type="component" value="Chromosome"/>
</dbReference>
<evidence type="ECO:0000313" key="2">
    <source>
        <dbReference type="EMBL" id="AMV63256.1"/>
    </source>
</evidence>
<evidence type="ECO:0000313" key="3">
    <source>
        <dbReference type="EMBL" id="AMV66848.1"/>
    </source>
</evidence>
<keyword evidence="4" id="KW-1185">Reference proteome</keyword>
<dbReference type="EMBL" id="CP012275">
    <property type="protein sequence ID" value="AMV63256.1"/>
    <property type="molecule type" value="Genomic_DNA"/>
</dbReference>
<organism evidence="2 5">
    <name type="scientific">Pediococcus damnosus</name>
    <dbReference type="NCBI Taxonomy" id="51663"/>
    <lineage>
        <taxon>Bacteria</taxon>
        <taxon>Bacillati</taxon>
        <taxon>Bacillota</taxon>
        <taxon>Bacilli</taxon>
        <taxon>Lactobacillales</taxon>
        <taxon>Lactobacillaceae</taxon>
        <taxon>Pediococcus</taxon>
    </lineage>
</organism>
<feature type="chain" id="PRO_5044546185" evidence="1">
    <location>
        <begin position="21"/>
        <end position="476"/>
    </location>
</feature>
<evidence type="ECO:0000256" key="1">
    <source>
        <dbReference type="SAM" id="SignalP"/>
    </source>
</evidence>
<accession>A0A0R2HEH5</accession>
<name>A0A0R2HEH5_9LACO</name>
<dbReference type="RefSeq" id="WP_056986240.1">
    <property type="nucleotide sequence ID" value="NZ_BAAAXI010000016.1"/>
</dbReference>
<protein>
    <submittedName>
        <fullName evidence="2">D-alanyl-D-alanine carboxypeptidase</fullName>
        <ecNumber evidence="2">3.4.16.4</ecNumber>
    </submittedName>
</protein>
<keyword evidence="2" id="KW-0121">Carboxypeptidase</keyword>
<dbReference type="GeneID" id="57276821"/>
<reference evidence="4 5" key="1">
    <citation type="journal article" date="2016" name="PLoS ONE">
        <title>The Identification of Novel Diagnostic Marker Genes for the Detection of Beer Spoiling Pediococcus damnosus Strains Using the BlAst Diagnostic Gene findEr.</title>
        <authorList>
            <person name="Behr J."/>
            <person name="Geissler A.J."/>
            <person name="Schmid J."/>
            <person name="Zehe A."/>
            <person name="Vogel R.F."/>
        </authorList>
    </citation>
    <scope>NUCLEOTIDE SEQUENCE [LARGE SCALE GENOMIC DNA]</scope>
    <source>
        <strain evidence="2 5">TMW 2.1533</strain>
        <strain evidence="3 4">TMW 2.1535</strain>
    </source>
</reference>
<dbReference type="Proteomes" id="UP000076244">
    <property type="component" value="Chromosome"/>
</dbReference>
<feature type="signal peptide" evidence="1">
    <location>
        <begin position="1"/>
        <end position="20"/>
    </location>
</feature>
<evidence type="ECO:0000313" key="5">
    <source>
        <dbReference type="Proteomes" id="UP000076405"/>
    </source>
</evidence>
<dbReference type="KEGG" id="pdm:ADU72_0907"/>
<gene>
    <name evidence="2" type="ORF">ADU70_1786</name>
    <name evidence="3" type="ORF">ADU72_0907</name>
</gene>
<dbReference type="InterPro" id="IPR027607">
    <property type="entry name" value="Surf_Exclu_SEC10/PgrA"/>
</dbReference>
<dbReference type="AlphaFoldDB" id="A0A0R2HEH5"/>
<dbReference type="OrthoDB" id="2329980at2"/>
<dbReference type="NCBIfam" id="TIGR04320">
    <property type="entry name" value="Surf_Exclu_PgrA"/>
    <property type="match status" value="1"/>
</dbReference>
<dbReference type="EMBL" id="CP012288">
    <property type="protein sequence ID" value="AMV66848.1"/>
    <property type="molecule type" value="Genomic_DNA"/>
</dbReference>